<sequence length="183" mass="19638">MTIRLTLLTPAPGPALREARIDDDGPLDERGRQQARAVAGDVPPADCRLTAPSLRCRETAAALGLDPAVDTALRDLDLGNWRGRTLDDLAATDPAAVAAWTTDPAAAPHGGESVDQLCRRVADWLDHLPDTVGRVLAITDPAVARAAVVHALTAPAHAFWRIDLRPLTPIHLTGRADRWNLRL</sequence>
<dbReference type="RefSeq" id="WP_031058778.1">
    <property type="nucleotide sequence ID" value="NZ_JBHSPX010000004.1"/>
</dbReference>
<dbReference type="EMBL" id="JBHSPX010000004">
    <property type="protein sequence ID" value="MFC6064164.1"/>
    <property type="molecule type" value="Genomic_DNA"/>
</dbReference>
<gene>
    <name evidence="1" type="ORF">ACFP4F_16635</name>
</gene>
<dbReference type="Proteomes" id="UP001596139">
    <property type="component" value="Unassembled WGS sequence"/>
</dbReference>
<proteinExistence type="predicted"/>
<organism evidence="1 2">
    <name type="scientific">Streptomyces ochraceiscleroticus</name>
    <dbReference type="NCBI Taxonomy" id="47761"/>
    <lineage>
        <taxon>Bacteria</taxon>
        <taxon>Bacillati</taxon>
        <taxon>Actinomycetota</taxon>
        <taxon>Actinomycetes</taxon>
        <taxon>Kitasatosporales</taxon>
        <taxon>Streptomycetaceae</taxon>
        <taxon>Streptomyces</taxon>
    </lineage>
</organism>
<dbReference type="SUPFAM" id="SSF53254">
    <property type="entry name" value="Phosphoglycerate mutase-like"/>
    <property type="match status" value="1"/>
</dbReference>
<dbReference type="Gene3D" id="3.40.50.1240">
    <property type="entry name" value="Phosphoglycerate mutase-like"/>
    <property type="match status" value="1"/>
</dbReference>
<keyword evidence="2" id="KW-1185">Reference proteome</keyword>
<name>A0ABW1MK17_9ACTN</name>
<dbReference type="InterPro" id="IPR029033">
    <property type="entry name" value="His_PPase_superfam"/>
</dbReference>
<protein>
    <submittedName>
        <fullName evidence="1">Histidine phosphatase family protein</fullName>
    </submittedName>
</protein>
<evidence type="ECO:0000313" key="1">
    <source>
        <dbReference type="EMBL" id="MFC6064164.1"/>
    </source>
</evidence>
<dbReference type="InterPro" id="IPR013078">
    <property type="entry name" value="His_Pase_superF_clade-1"/>
</dbReference>
<evidence type="ECO:0000313" key="2">
    <source>
        <dbReference type="Proteomes" id="UP001596139"/>
    </source>
</evidence>
<dbReference type="Pfam" id="PF00300">
    <property type="entry name" value="His_Phos_1"/>
    <property type="match status" value="1"/>
</dbReference>
<comment type="caution">
    <text evidence="1">The sequence shown here is derived from an EMBL/GenBank/DDBJ whole genome shotgun (WGS) entry which is preliminary data.</text>
</comment>
<reference evidence="2" key="1">
    <citation type="journal article" date="2019" name="Int. J. Syst. Evol. Microbiol.">
        <title>The Global Catalogue of Microorganisms (GCM) 10K type strain sequencing project: providing services to taxonomists for standard genome sequencing and annotation.</title>
        <authorList>
            <consortium name="The Broad Institute Genomics Platform"/>
            <consortium name="The Broad Institute Genome Sequencing Center for Infectious Disease"/>
            <person name="Wu L."/>
            <person name="Ma J."/>
        </authorList>
    </citation>
    <scope>NUCLEOTIDE SEQUENCE [LARGE SCALE GENOMIC DNA]</scope>
    <source>
        <strain evidence="2">CGMCC 1.15180</strain>
    </source>
</reference>
<accession>A0ABW1MK17</accession>